<comment type="caution">
    <text evidence="1">The sequence shown here is derived from an EMBL/GenBank/DDBJ whole genome shotgun (WGS) entry which is preliminary data.</text>
</comment>
<accession>A0A941ENN0</accession>
<evidence type="ECO:0000313" key="2">
    <source>
        <dbReference type="Proteomes" id="UP000675781"/>
    </source>
</evidence>
<gene>
    <name evidence="1" type="ORF">KDL01_10855</name>
</gene>
<dbReference type="SUPFAM" id="SSF53448">
    <property type="entry name" value="Nucleotide-diphospho-sugar transferases"/>
    <property type="match status" value="1"/>
</dbReference>
<evidence type="ECO:0008006" key="3">
    <source>
        <dbReference type="Google" id="ProtNLM"/>
    </source>
</evidence>
<organism evidence="1 2">
    <name type="scientific">Actinospica durhamensis</name>
    <dbReference type="NCBI Taxonomy" id="1508375"/>
    <lineage>
        <taxon>Bacteria</taxon>
        <taxon>Bacillati</taxon>
        <taxon>Actinomycetota</taxon>
        <taxon>Actinomycetes</taxon>
        <taxon>Catenulisporales</taxon>
        <taxon>Actinospicaceae</taxon>
        <taxon>Actinospica</taxon>
    </lineage>
</organism>
<name>A0A941ENN0_9ACTN</name>
<proteinExistence type="predicted"/>
<dbReference type="RefSeq" id="WP_212528288.1">
    <property type="nucleotide sequence ID" value="NZ_JAGSOG010000039.1"/>
</dbReference>
<dbReference type="Proteomes" id="UP000675781">
    <property type="component" value="Unassembled WGS sequence"/>
</dbReference>
<reference evidence="1" key="1">
    <citation type="submission" date="2021-04" db="EMBL/GenBank/DDBJ databases">
        <title>Genome based classification of Actinospica acidithermotolerans sp. nov., an actinobacterium isolated from an Indonesian hot spring.</title>
        <authorList>
            <person name="Kusuma A.B."/>
            <person name="Putra K.E."/>
            <person name="Nafisah S."/>
            <person name="Loh J."/>
            <person name="Nouioui I."/>
            <person name="Goodfellow M."/>
        </authorList>
    </citation>
    <scope>NUCLEOTIDE SEQUENCE</scope>
    <source>
        <strain evidence="1">CSCA 57</strain>
    </source>
</reference>
<protein>
    <recommendedName>
        <fullName evidence="3">Glycosyltransferase</fullName>
    </recommendedName>
</protein>
<dbReference type="EMBL" id="JAGSOG010000039">
    <property type="protein sequence ID" value="MBR7833767.1"/>
    <property type="molecule type" value="Genomic_DNA"/>
</dbReference>
<dbReference type="InterPro" id="IPR029044">
    <property type="entry name" value="Nucleotide-diphossugar_trans"/>
</dbReference>
<sequence>MAENDLRPPGTVVVALPTTASGRYISRSLHRIAPELRALAAAHDVVLVACLNGPDPDGHHRSSLTTALEELAAEAPGLGTHLLVRGPAGKNAALGELIGYARGIGAASFLVVDDDVLFEPGTLARNIDALVRADRERIVVVGARILAPTRPLRAFRRDARLPSALWAWWWQSVFRLPYEPASEFFLFTPGPCSALRVEDYPELPADDSGITDDAYINYWTVAQGGEILQPPGSVVYFNVACGYREWIGQQLRILAGVERTLALFPDHADRIREVFAWAYSHNKDARVRAHCRTPRRLLLLIFYRLAQQDLLRRYRGLRGTPGWGRAESTKDAEFES</sequence>
<keyword evidence="2" id="KW-1185">Reference proteome</keyword>
<dbReference type="AlphaFoldDB" id="A0A941ENN0"/>
<evidence type="ECO:0000313" key="1">
    <source>
        <dbReference type="EMBL" id="MBR7833767.1"/>
    </source>
</evidence>